<sequence>MDEKQAARIQRKMVVIGDGACGKTCLLQTFRDGEFPKENRYIPTVFDVCIVDIEREQGVVELALWDTAGQEDFDRLRIMSYAEADVVVICFSVEAVESLENVLEKWVPEARRHAPRAKLVLAALKIDLRTDAETLEHMRRVCMAAPLTFEHGLRLAKALGAPYVECSAKIGVGVKHVLETAVALVVSDDDFSARSPCCLIL</sequence>
<dbReference type="CDD" id="cd00157">
    <property type="entry name" value="Rho"/>
    <property type="match status" value="1"/>
</dbReference>
<dbReference type="SMART" id="SM00175">
    <property type="entry name" value="RAB"/>
    <property type="match status" value="1"/>
</dbReference>
<dbReference type="Proteomes" id="UP001151516">
    <property type="component" value="Unassembled WGS sequence"/>
</dbReference>
<dbReference type="PROSITE" id="PS51420">
    <property type="entry name" value="RHO"/>
    <property type="match status" value="1"/>
</dbReference>
<dbReference type="InterPro" id="IPR005225">
    <property type="entry name" value="Small_GTP-bd"/>
</dbReference>
<comment type="subcellular location">
    <subcellularLocation>
        <location evidence="1">Cell membrane</location>
        <topology evidence="1">Lipid-anchor</topology>
        <orientation evidence="1">Cytoplasmic side</orientation>
    </subcellularLocation>
</comment>
<comment type="similarity">
    <text evidence="2">Belongs to the small GTPase superfamily. Rho family.</text>
</comment>
<evidence type="ECO:0000256" key="1">
    <source>
        <dbReference type="ARBA" id="ARBA00004342"/>
    </source>
</evidence>
<dbReference type="SUPFAM" id="SSF52540">
    <property type="entry name" value="P-loop containing nucleoside triphosphate hydrolases"/>
    <property type="match status" value="1"/>
</dbReference>
<dbReference type="FunFam" id="3.40.50.300:FF:000983">
    <property type="entry name" value="Rho family GTPase"/>
    <property type="match status" value="1"/>
</dbReference>
<dbReference type="SMART" id="SM00174">
    <property type="entry name" value="RHO"/>
    <property type="match status" value="1"/>
</dbReference>
<keyword evidence="6" id="KW-0342">GTP-binding</keyword>
<proteinExistence type="inferred from homology"/>
<evidence type="ECO:0000256" key="3">
    <source>
        <dbReference type="ARBA" id="ARBA00022475"/>
    </source>
</evidence>
<dbReference type="GO" id="GO:0005525">
    <property type="term" value="F:GTP binding"/>
    <property type="evidence" value="ECO:0007669"/>
    <property type="project" value="UniProtKB-KW"/>
</dbReference>
<gene>
    <name evidence="10" type="primary">RHO1_2</name>
    <name evidence="10" type="ORF">IWW39_000028</name>
</gene>
<keyword evidence="8" id="KW-0449">Lipoprotein</keyword>
<reference evidence="10" key="1">
    <citation type="submission" date="2022-07" db="EMBL/GenBank/DDBJ databases">
        <title>Phylogenomic reconstructions and comparative analyses of Kickxellomycotina fungi.</title>
        <authorList>
            <person name="Reynolds N.K."/>
            <person name="Stajich J.E."/>
            <person name="Barry K."/>
            <person name="Grigoriev I.V."/>
            <person name="Crous P."/>
            <person name="Smith M.E."/>
        </authorList>
    </citation>
    <scope>NUCLEOTIDE SEQUENCE</scope>
    <source>
        <strain evidence="10">CBS 109367</strain>
    </source>
</reference>
<comment type="caution">
    <text evidence="10">The sequence shown here is derived from an EMBL/GenBank/DDBJ whole genome shotgun (WGS) entry which is preliminary data.</text>
</comment>
<dbReference type="NCBIfam" id="TIGR00231">
    <property type="entry name" value="small_GTP"/>
    <property type="match status" value="1"/>
</dbReference>
<accession>A0A9W8GLI8</accession>
<dbReference type="GO" id="GO:0003924">
    <property type="term" value="F:GTPase activity"/>
    <property type="evidence" value="ECO:0007669"/>
    <property type="project" value="InterPro"/>
</dbReference>
<dbReference type="SMART" id="SM00173">
    <property type="entry name" value="RAS"/>
    <property type="match status" value="1"/>
</dbReference>
<evidence type="ECO:0000256" key="7">
    <source>
        <dbReference type="ARBA" id="ARBA00023136"/>
    </source>
</evidence>
<evidence type="ECO:0000256" key="4">
    <source>
        <dbReference type="ARBA" id="ARBA00022481"/>
    </source>
</evidence>
<dbReference type="PROSITE" id="PS51419">
    <property type="entry name" value="RAB"/>
    <property type="match status" value="1"/>
</dbReference>
<organism evidence="10 11">
    <name type="scientific">Coemansia spiralis</name>
    <dbReference type="NCBI Taxonomy" id="417178"/>
    <lineage>
        <taxon>Eukaryota</taxon>
        <taxon>Fungi</taxon>
        <taxon>Fungi incertae sedis</taxon>
        <taxon>Zoopagomycota</taxon>
        <taxon>Kickxellomycotina</taxon>
        <taxon>Kickxellomycetes</taxon>
        <taxon>Kickxellales</taxon>
        <taxon>Kickxellaceae</taxon>
        <taxon>Coemansia</taxon>
    </lineage>
</organism>
<dbReference type="GO" id="GO:0005886">
    <property type="term" value="C:plasma membrane"/>
    <property type="evidence" value="ECO:0007669"/>
    <property type="project" value="UniProtKB-SubCell"/>
</dbReference>
<dbReference type="GO" id="GO:0007264">
    <property type="term" value="P:small GTPase-mediated signal transduction"/>
    <property type="evidence" value="ECO:0007669"/>
    <property type="project" value="InterPro"/>
</dbReference>
<dbReference type="PANTHER" id="PTHR24072">
    <property type="entry name" value="RHO FAMILY GTPASE"/>
    <property type="match status" value="1"/>
</dbReference>
<keyword evidence="7" id="KW-0472">Membrane</keyword>
<dbReference type="AlphaFoldDB" id="A0A9W8GLI8"/>
<dbReference type="InterPro" id="IPR003578">
    <property type="entry name" value="Small_GTPase_Rho"/>
</dbReference>
<name>A0A9W8GLI8_9FUNG</name>
<keyword evidence="9" id="KW-0636">Prenylation</keyword>
<keyword evidence="3" id="KW-1003">Cell membrane</keyword>
<dbReference type="InterPro" id="IPR027417">
    <property type="entry name" value="P-loop_NTPase"/>
</dbReference>
<dbReference type="PROSITE" id="PS51421">
    <property type="entry name" value="RAS"/>
    <property type="match status" value="1"/>
</dbReference>
<evidence type="ECO:0000256" key="8">
    <source>
        <dbReference type="ARBA" id="ARBA00023288"/>
    </source>
</evidence>
<protein>
    <submittedName>
        <fullName evidence="10">GTP-binding protein Rho1</fullName>
    </submittedName>
</protein>
<keyword evidence="5" id="KW-0547">Nucleotide-binding</keyword>
<evidence type="ECO:0000313" key="11">
    <source>
        <dbReference type="Proteomes" id="UP001151516"/>
    </source>
</evidence>
<dbReference type="EMBL" id="JANBTX010000001">
    <property type="protein sequence ID" value="KAJ2691343.1"/>
    <property type="molecule type" value="Genomic_DNA"/>
</dbReference>
<dbReference type="PRINTS" id="PR00449">
    <property type="entry name" value="RASTRNSFRMNG"/>
</dbReference>
<evidence type="ECO:0000313" key="10">
    <source>
        <dbReference type="EMBL" id="KAJ2691343.1"/>
    </source>
</evidence>
<evidence type="ECO:0000256" key="6">
    <source>
        <dbReference type="ARBA" id="ARBA00023134"/>
    </source>
</evidence>
<dbReference type="OrthoDB" id="8830751at2759"/>
<dbReference type="Pfam" id="PF00071">
    <property type="entry name" value="Ras"/>
    <property type="match status" value="1"/>
</dbReference>
<evidence type="ECO:0000256" key="2">
    <source>
        <dbReference type="ARBA" id="ARBA00010142"/>
    </source>
</evidence>
<evidence type="ECO:0000256" key="5">
    <source>
        <dbReference type="ARBA" id="ARBA00022741"/>
    </source>
</evidence>
<keyword evidence="4" id="KW-0488">Methylation</keyword>
<dbReference type="InterPro" id="IPR001806">
    <property type="entry name" value="Small_GTPase"/>
</dbReference>
<keyword evidence="11" id="KW-1185">Reference proteome</keyword>
<dbReference type="Gene3D" id="3.40.50.300">
    <property type="entry name" value="P-loop containing nucleotide triphosphate hydrolases"/>
    <property type="match status" value="1"/>
</dbReference>
<dbReference type="SMART" id="SM00176">
    <property type="entry name" value="RAN"/>
    <property type="match status" value="1"/>
</dbReference>
<evidence type="ECO:0000256" key="9">
    <source>
        <dbReference type="ARBA" id="ARBA00023289"/>
    </source>
</evidence>